<reference evidence="3" key="3">
    <citation type="submission" date="2025-09" db="UniProtKB">
        <authorList>
            <consortium name="Ensembl"/>
        </authorList>
    </citation>
    <scope>IDENTIFICATION</scope>
</reference>
<feature type="compositionally biased region" description="Basic and acidic residues" evidence="1">
    <location>
        <begin position="112"/>
        <end position="130"/>
    </location>
</feature>
<feature type="region of interest" description="Disordered" evidence="1">
    <location>
        <begin position="110"/>
        <end position="148"/>
    </location>
</feature>
<dbReference type="Pfam" id="PF09791">
    <property type="entry name" value="Oxidored-like"/>
    <property type="match status" value="1"/>
</dbReference>
<evidence type="ECO:0000259" key="2">
    <source>
        <dbReference type="Pfam" id="PF09791"/>
    </source>
</evidence>
<keyword evidence="4" id="KW-1185">Reference proteome</keyword>
<dbReference type="AlphaFoldDB" id="A0A8C8TJG5"/>
<accession>A0A8C8TJG5</accession>
<protein>
    <submittedName>
        <fullName evidence="3">Oxidoreductase like domain containing 1</fullName>
    </submittedName>
</protein>
<reference evidence="3" key="2">
    <citation type="submission" date="2025-08" db="UniProtKB">
        <authorList>
            <consortium name="Ensembl"/>
        </authorList>
    </citation>
    <scope>IDENTIFICATION</scope>
</reference>
<evidence type="ECO:0000313" key="3">
    <source>
        <dbReference type="Ensembl" id="ENSPEMP00000011848.2"/>
    </source>
</evidence>
<name>A0A8C8TJG5_PERMB</name>
<dbReference type="PANTHER" id="PTHR21193:SF3">
    <property type="entry name" value="OXIDOREDUCTASE-LIKE DOMAIN-CONTAINING PROTEIN 1"/>
    <property type="match status" value="1"/>
</dbReference>
<proteinExistence type="predicted"/>
<dbReference type="Proteomes" id="UP000694547">
    <property type="component" value="Chromosome 8"/>
</dbReference>
<dbReference type="GO" id="GO:0005739">
    <property type="term" value="C:mitochondrion"/>
    <property type="evidence" value="ECO:0007669"/>
    <property type="project" value="TreeGrafter"/>
</dbReference>
<dbReference type="InterPro" id="IPR019180">
    <property type="entry name" value="Oxidoreductase-like_N"/>
</dbReference>
<reference evidence="3 4" key="1">
    <citation type="submission" date="2018-10" db="EMBL/GenBank/DDBJ databases">
        <title>Improved assembly of the deer mouse Peromyscus maniculatus genome.</title>
        <authorList>
            <person name="Lassance J.-M."/>
            <person name="Hoekstra H.E."/>
        </authorList>
    </citation>
    <scope>NUCLEOTIDE SEQUENCE [LARGE SCALE GENOMIC DNA]</scope>
</reference>
<sequence length="213" mass="23424">MGILLQSLSRRGRVGTELCYWASTRGPSGPQCPSWVARSLSHSRGVPSLGGQPALGGVTVSELTESFLQVILIIPCSQGTQQFSGWDCCQSLPRGRHSVLHRHHAPVQASDSCRKLGMDHREGAEDDRKPKASQPPENLIKPPDSLSPELQPPTNCCMSGCPNCVWVDYAEALLRHYQDGGEKALATLEEHVTDENLKAFLRMEIRLRTQSRS</sequence>
<evidence type="ECO:0000256" key="1">
    <source>
        <dbReference type="SAM" id="MobiDB-lite"/>
    </source>
</evidence>
<dbReference type="InterPro" id="IPR039251">
    <property type="entry name" value="OXLD1"/>
</dbReference>
<dbReference type="GeneTree" id="ENSGT00390000003596"/>
<dbReference type="Ensembl" id="ENSPEMT00000016039.2">
    <property type="protein sequence ID" value="ENSPEMP00000011848.2"/>
    <property type="gene ID" value="ENSPEMG00000012364.2"/>
</dbReference>
<dbReference type="PANTHER" id="PTHR21193">
    <property type="entry name" value="OXIDOREDUCTASE-LIKE DOMAIN-CONTAINING PROTEIN 1"/>
    <property type="match status" value="1"/>
</dbReference>
<feature type="domain" description="Oxidoreductase-like" evidence="2">
    <location>
        <begin position="151"/>
        <end position="179"/>
    </location>
</feature>
<organism evidence="3 4">
    <name type="scientific">Peromyscus maniculatus bairdii</name>
    <name type="common">Prairie deer mouse</name>
    <dbReference type="NCBI Taxonomy" id="230844"/>
    <lineage>
        <taxon>Eukaryota</taxon>
        <taxon>Metazoa</taxon>
        <taxon>Chordata</taxon>
        <taxon>Craniata</taxon>
        <taxon>Vertebrata</taxon>
        <taxon>Euteleostomi</taxon>
        <taxon>Mammalia</taxon>
        <taxon>Eutheria</taxon>
        <taxon>Euarchontoglires</taxon>
        <taxon>Glires</taxon>
        <taxon>Rodentia</taxon>
        <taxon>Myomorpha</taxon>
        <taxon>Muroidea</taxon>
        <taxon>Cricetidae</taxon>
        <taxon>Neotominae</taxon>
        <taxon>Peromyscus</taxon>
    </lineage>
</organism>
<evidence type="ECO:0000313" key="4">
    <source>
        <dbReference type="Proteomes" id="UP000694547"/>
    </source>
</evidence>